<dbReference type="Proteomes" id="UP000284706">
    <property type="component" value="Unassembled WGS sequence"/>
</dbReference>
<protein>
    <recommendedName>
        <fullName evidence="4">Extracellular membrane protein CFEM domain-containing protein</fullName>
    </recommendedName>
</protein>
<keyword evidence="1" id="KW-0732">Signal</keyword>
<gene>
    <name evidence="2" type="ORF">CVT26_009607</name>
</gene>
<evidence type="ECO:0000313" key="3">
    <source>
        <dbReference type="Proteomes" id="UP000284706"/>
    </source>
</evidence>
<evidence type="ECO:0000313" key="2">
    <source>
        <dbReference type="EMBL" id="PPR02821.1"/>
    </source>
</evidence>
<feature type="signal peptide" evidence="1">
    <location>
        <begin position="1"/>
        <end position="19"/>
    </location>
</feature>
<comment type="caution">
    <text evidence="2">The sequence shown here is derived from an EMBL/GenBank/DDBJ whole genome shotgun (WGS) entry which is preliminary data.</text>
</comment>
<keyword evidence="3" id="KW-1185">Reference proteome</keyword>
<name>A0A409YIG8_9AGAR</name>
<accession>A0A409YIG8</accession>
<sequence length="110" mass="11759">MKLIYVIAAVGTLFSSAHAIALQTTCTSDADCPSICTSESERLCQPAFCLGGLCHAAMCEPPPRQCLLLISGGRDLMSFLSELGRKNDLASQGVIGAICKHSRTLPWTRM</sequence>
<dbReference type="InParanoid" id="A0A409YIG8"/>
<organism evidence="2 3">
    <name type="scientific">Gymnopilus dilepis</name>
    <dbReference type="NCBI Taxonomy" id="231916"/>
    <lineage>
        <taxon>Eukaryota</taxon>
        <taxon>Fungi</taxon>
        <taxon>Dikarya</taxon>
        <taxon>Basidiomycota</taxon>
        <taxon>Agaricomycotina</taxon>
        <taxon>Agaricomycetes</taxon>
        <taxon>Agaricomycetidae</taxon>
        <taxon>Agaricales</taxon>
        <taxon>Agaricineae</taxon>
        <taxon>Hymenogastraceae</taxon>
        <taxon>Gymnopilus</taxon>
    </lineage>
</organism>
<dbReference type="AlphaFoldDB" id="A0A409YIG8"/>
<dbReference type="OrthoDB" id="10559004at2759"/>
<feature type="chain" id="PRO_5019204894" description="Extracellular membrane protein CFEM domain-containing protein" evidence="1">
    <location>
        <begin position="20"/>
        <end position="110"/>
    </location>
</feature>
<evidence type="ECO:0008006" key="4">
    <source>
        <dbReference type="Google" id="ProtNLM"/>
    </source>
</evidence>
<reference evidence="2 3" key="1">
    <citation type="journal article" date="2018" name="Evol. Lett.">
        <title>Horizontal gene cluster transfer increased hallucinogenic mushroom diversity.</title>
        <authorList>
            <person name="Reynolds H.T."/>
            <person name="Vijayakumar V."/>
            <person name="Gluck-Thaler E."/>
            <person name="Korotkin H.B."/>
            <person name="Matheny P.B."/>
            <person name="Slot J.C."/>
        </authorList>
    </citation>
    <scope>NUCLEOTIDE SEQUENCE [LARGE SCALE GENOMIC DNA]</scope>
    <source>
        <strain evidence="2 3">SRW20</strain>
    </source>
</reference>
<dbReference type="EMBL" id="NHYE01000816">
    <property type="protein sequence ID" value="PPR02821.1"/>
    <property type="molecule type" value="Genomic_DNA"/>
</dbReference>
<proteinExistence type="predicted"/>
<evidence type="ECO:0000256" key="1">
    <source>
        <dbReference type="SAM" id="SignalP"/>
    </source>
</evidence>